<dbReference type="EMBL" id="JAXIVS010000004">
    <property type="protein sequence ID" value="MDY7227317.1"/>
    <property type="molecule type" value="Genomic_DNA"/>
</dbReference>
<evidence type="ECO:0008006" key="3">
    <source>
        <dbReference type="Google" id="ProtNLM"/>
    </source>
</evidence>
<keyword evidence="2" id="KW-1185">Reference proteome</keyword>
<sequence length="399" mass="44576">MTTAPTDPDHLSLREAIRQALGQDTPDEVLGGAVEAHTGRVAWIQQRISEPQGQYMPVDIDLHVAGGGLAHTSMAVPTYNPYFGCKVEFARWWDEALIILYSEKHLTLVARMDPPYEALELVQLHWPWAVVGDTVYFVSRRPGLLEGRLLPSLAPALPLPMPRASNLRALEPRDSGMLALVEHPPYVPAEDAAAFRARAEAARTAARLLPLPPPEARALVLEAPENAWARLEALLEPTVPPPFGVDILVGSLASHFWRDPASRGRSYNAVAKRVWNTPEYLAVYWYLYLVAERRAEEAHAWLGWLDQLAAPEDGEQEPWLRDLTGAELVARTALAYIRLRAATLAEACRTGKLPEGESCFLFNSPDRIEPFMRDTHFPQGFREALWRVAARKPKSLSER</sequence>
<proteinExistence type="predicted"/>
<accession>A0ABU5H2I3</accession>
<evidence type="ECO:0000313" key="2">
    <source>
        <dbReference type="Proteomes" id="UP001291309"/>
    </source>
</evidence>
<organism evidence="1 2">
    <name type="scientific">Hyalangium rubrum</name>
    <dbReference type="NCBI Taxonomy" id="3103134"/>
    <lineage>
        <taxon>Bacteria</taxon>
        <taxon>Pseudomonadati</taxon>
        <taxon>Myxococcota</taxon>
        <taxon>Myxococcia</taxon>
        <taxon>Myxococcales</taxon>
        <taxon>Cystobacterineae</taxon>
        <taxon>Archangiaceae</taxon>
        <taxon>Hyalangium</taxon>
    </lineage>
</organism>
<protein>
    <recommendedName>
        <fullName evidence="3">DUF4274 domain-containing protein</fullName>
    </recommendedName>
</protein>
<reference evidence="1 2" key="1">
    <citation type="submission" date="2023-12" db="EMBL/GenBank/DDBJ databases">
        <title>the genome sequence of Hyalangium sp. s54d21.</title>
        <authorList>
            <person name="Zhang X."/>
        </authorList>
    </citation>
    <scope>NUCLEOTIDE SEQUENCE [LARGE SCALE GENOMIC DNA]</scope>
    <source>
        <strain evidence="2">s54d21</strain>
    </source>
</reference>
<dbReference type="RefSeq" id="WP_321546044.1">
    <property type="nucleotide sequence ID" value="NZ_JAXIVS010000004.1"/>
</dbReference>
<evidence type="ECO:0000313" key="1">
    <source>
        <dbReference type="EMBL" id="MDY7227317.1"/>
    </source>
</evidence>
<comment type="caution">
    <text evidence="1">The sequence shown here is derived from an EMBL/GenBank/DDBJ whole genome shotgun (WGS) entry which is preliminary data.</text>
</comment>
<dbReference type="Proteomes" id="UP001291309">
    <property type="component" value="Unassembled WGS sequence"/>
</dbReference>
<name>A0ABU5H2I3_9BACT</name>
<gene>
    <name evidence="1" type="ORF">SYV04_12975</name>
</gene>